<keyword evidence="2" id="KW-1185">Reference proteome</keyword>
<dbReference type="eggNOG" id="ENOG5032BTC">
    <property type="taxonomic scope" value="Bacteria"/>
</dbReference>
<accession>E0SE51</accession>
<dbReference type="STRING" id="198628.Dda3937_03341"/>
<organism evidence="1 2">
    <name type="scientific">Dickeya dadantii (strain 3937)</name>
    <name type="common">Erwinia chrysanthemi (strain 3937)</name>
    <dbReference type="NCBI Taxonomy" id="198628"/>
    <lineage>
        <taxon>Bacteria</taxon>
        <taxon>Pseudomonadati</taxon>
        <taxon>Pseudomonadota</taxon>
        <taxon>Gammaproteobacteria</taxon>
        <taxon>Enterobacterales</taxon>
        <taxon>Pectobacteriaceae</taxon>
        <taxon>Dickeya</taxon>
    </lineage>
</organism>
<evidence type="ECO:0000313" key="2">
    <source>
        <dbReference type="Proteomes" id="UP000006859"/>
    </source>
</evidence>
<dbReference type="HOGENOM" id="CLU_097499_0_0_6"/>
<dbReference type="EMBL" id="CP002038">
    <property type="protein sequence ID" value="ADM98674.1"/>
    <property type="molecule type" value="Genomic_DNA"/>
</dbReference>
<proteinExistence type="predicted"/>
<protein>
    <submittedName>
        <fullName evidence="1">HrpD</fullName>
    </submittedName>
</protein>
<gene>
    <name evidence="1" type="primary">hrpD</name>
    <name evidence="1" type="ordered locus">Dda3937_03341</name>
</gene>
<dbReference type="AlphaFoldDB" id="E0SE51"/>
<dbReference type="KEGG" id="ddd:Dda3937_03341"/>
<sequence length="216" mass="23798">MGTTAGAQETGATGRGGLSMIRVADDNDALRWSRWWCYGCLRQADPSWLDATVFSEDEMALAPVHHTAMRRRLGVAEVLPPAPESALLQLGQLDAGRRRQVLLLMAAVCRETPGELPETLAVWCRRLAKALRPGLWLPPTLTFDRHREQDALAILRCRFPQACWSRLQLLYPRDWRDGASQPPGGALPASRIISLCDAIIWKATDGNPAGHEVGSV</sequence>
<reference evidence="1 2" key="1">
    <citation type="journal article" date="2011" name="J. Bacteriol.">
        <title>Genome sequence of the plant-pathogenic bacterium Dickeya dadantii 3937.</title>
        <authorList>
            <person name="Glasner J.D."/>
            <person name="Yang C.H."/>
            <person name="Reverchon S."/>
            <person name="Hugouvieux-Cotte-Pattat N."/>
            <person name="Condemine G."/>
            <person name="Bohin J.P."/>
            <person name="Van Gijsegem F."/>
            <person name="Yang S."/>
            <person name="Franza T."/>
            <person name="Expert D."/>
            <person name="Plunkett G. III"/>
            <person name="San Francisco M.J."/>
            <person name="Charkowski A.O."/>
            <person name="Py B."/>
            <person name="Bell K."/>
            <person name="Rauscher L."/>
            <person name="Rodriguez-Palenzuela P."/>
            <person name="Toussaint A."/>
            <person name="Holeva M.C."/>
            <person name="He S.Y."/>
            <person name="Douet V."/>
            <person name="Boccara M."/>
            <person name="Blanco C."/>
            <person name="Toth I."/>
            <person name="Anderson B.D."/>
            <person name="Biehl B.S."/>
            <person name="Mau B."/>
            <person name="Flynn S.M."/>
            <person name="Barras F."/>
            <person name="Lindeberg M."/>
            <person name="Birch P.R."/>
            <person name="Tsuyumu S."/>
            <person name="Shi X."/>
            <person name="Hibbing M."/>
            <person name="Yap M.N."/>
            <person name="Carpentier M."/>
            <person name="Dassa E."/>
            <person name="Umehara M."/>
            <person name="Kim J.F."/>
            <person name="Rusch M."/>
            <person name="Soni P."/>
            <person name="Mayhew G.F."/>
            <person name="Fouts D.E."/>
            <person name="Gill S.R."/>
            <person name="Blattner F.R."/>
            <person name="Keen N.T."/>
            <person name="Perna N.T."/>
        </authorList>
    </citation>
    <scope>NUCLEOTIDE SEQUENCE [LARGE SCALE GENOMIC DNA]</scope>
    <source>
        <strain evidence="1 2">3937</strain>
    </source>
</reference>
<name>E0SE51_DICD3</name>
<evidence type="ECO:0000313" key="1">
    <source>
        <dbReference type="EMBL" id="ADM98674.1"/>
    </source>
</evidence>
<dbReference type="Proteomes" id="UP000006859">
    <property type="component" value="Chromosome"/>
</dbReference>